<dbReference type="Proteomes" id="UP000278673">
    <property type="component" value="Unassembled WGS sequence"/>
</dbReference>
<name>A0A3M2L621_9ACTN</name>
<sequence>MFLTKSDIWRRVAGLLVCALDVDEPCTVDADFISVLLDDLTAIAATPDHPVTALAEERITHLIGAFTAAFMFLAEVHDGTDPETPSLEAARTLALTWAEMDV</sequence>
<proteinExistence type="predicted"/>
<evidence type="ECO:0000313" key="1">
    <source>
        <dbReference type="EMBL" id="RMI31993.1"/>
    </source>
</evidence>
<keyword evidence="2" id="KW-1185">Reference proteome</keyword>
<gene>
    <name evidence="1" type="ORF">EBN88_25530</name>
</gene>
<dbReference type="RefSeq" id="WP_139666971.1">
    <property type="nucleotide sequence ID" value="NZ_RFFJ01000211.1"/>
</dbReference>
<evidence type="ECO:0000313" key="2">
    <source>
        <dbReference type="Proteomes" id="UP000278673"/>
    </source>
</evidence>
<dbReference type="EMBL" id="RFFJ01000211">
    <property type="protein sequence ID" value="RMI31993.1"/>
    <property type="molecule type" value="Genomic_DNA"/>
</dbReference>
<organism evidence="1 2">
    <name type="scientific">Streptomyces triticirhizae</name>
    <dbReference type="NCBI Taxonomy" id="2483353"/>
    <lineage>
        <taxon>Bacteria</taxon>
        <taxon>Bacillati</taxon>
        <taxon>Actinomycetota</taxon>
        <taxon>Actinomycetes</taxon>
        <taxon>Kitasatosporales</taxon>
        <taxon>Streptomycetaceae</taxon>
        <taxon>Streptomyces</taxon>
    </lineage>
</organism>
<reference evidence="1 2" key="1">
    <citation type="submission" date="2018-10" db="EMBL/GenBank/DDBJ databases">
        <title>Isolation, diversity and antifungal activity of actinobacteria from wheat.</title>
        <authorList>
            <person name="Han C."/>
        </authorList>
    </citation>
    <scope>NUCLEOTIDE SEQUENCE [LARGE SCALE GENOMIC DNA]</scope>
    <source>
        <strain evidence="1 2">NEAU-YY642</strain>
    </source>
</reference>
<dbReference type="AlphaFoldDB" id="A0A3M2L621"/>
<protein>
    <submittedName>
        <fullName evidence="1">Uncharacterized protein</fullName>
    </submittedName>
</protein>
<comment type="caution">
    <text evidence="1">The sequence shown here is derived from an EMBL/GenBank/DDBJ whole genome shotgun (WGS) entry which is preliminary data.</text>
</comment>
<accession>A0A3M2L621</accession>